<keyword evidence="2" id="KW-0001">2Fe-2S</keyword>
<name>A0A9W6JG04_9HYPH</name>
<dbReference type="RefSeq" id="WP_271204758.1">
    <property type="nucleotide sequence ID" value="NZ_BSFK01000010.1"/>
</dbReference>
<comment type="similarity">
    <text evidence="8">Belongs to the Bfd family.</text>
</comment>
<organism evidence="10 11">
    <name type="scientific">Methylopila jiangsuensis</name>
    <dbReference type="NCBI Taxonomy" id="586230"/>
    <lineage>
        <taxon>Bacteria</taxon>
        <taxon>Pseudomonadati</taxon>
        <taxon>Pseudomonadota</taxon>
        <taxon>Alphaproteobacteria</taxon>
        <taxon>Hyphomicrobiales</taxon>
        <taxon>Methylopilaceae</taxon>
        <taxon>Methylopila</taxon>
    </lineage>
</organism>
<comment type="caution">
    <text evidence="10">The sequence shown here is derived from an EMBL/GenBank/DDBJ whole genome shotgun (WGS) entry which is preliminary data.</text>
</comment>
<proteinExistence type="inferred from homology"/>
<keyword evidence="5" id="KW-0408">Iron</keyword>
<dbReference type="InterPro" id="IPR041854">
    <property type="entry name" value="BFD-like_2Fe2S-bd_dom_sf"/>
</dbReference>
<evidence type="ECO:0000256" key="7">
    <source>
        <dbReference type="ARBA" id="ARBA00039386"/>
    </source>
</evidence>
<dbReference type="Proteomes" id="UP001143364">
    <property type="component" value="Unassembled WGS sequence"/>
</dbReference>
<feature type="domain" description="BFD-like [2Fe-2S]-binding" evidence="9">
    <location>
        <begin position="2"/>
        <end position="53"/>
    </location>
</feature>
<evidence type="ECO:0000313" key="10">
    <source>
        <dbReference type="EMBL" id="GLK76905.1"/>
    </source>
</evidence>
<evidence type="ECO:0000256" key="1">
    <source>
        <dbReference type="ARBA" id="ARBA00022448"/>
    </source>
</evidence>
<dbReference type="InterPro" id="IPR052371">
    <property type="entry name" value="BFD-associated_ferredoxin"/>
</dbReference>
<keyword evidence="11" id="KW-1185">Reference proteome</keyword>
<dbReference type="GO" id="GO:0046872">
    <property type="term" value="F:metal ion binding"/>
    <property type="evidence" value="ECO:0007669"/>
    <property type="project" value="UniProtKB-KW"/>
</dbReference>
<protein>
    <recommendedName>
        <fullName evidence="7">Bacterioferritin-associated ferredoxin</fullName>
    </recommendedName>
</protein>
<evidence type="ECO:0000313" key="11">
    <source>
        <dbReference type="Proteomes" id="UP001143364"/>
    </source>
</evidence>
<dbReference type="GO" id="GO:0051537">
    <property type="term" value="F:2 iron, 2 sulfur cluster binding"/>
    <property type="evidence" value="ECO:0007669"/>
    <property type="project" value="UniProtKB-KW"/>
</dbReference>
<gene>
    <name evidence="10" type="ORF">GCM10008171_21590</name>
</gene>
<keyword evidence="1" id="KW-0813">Transport</keyword>
<dbReference type="AlphaFoldDB" id="A0A9W6JG04"/>
<keyword evidence="6" id="KW-0411">Iron-sulfur</keyword>
<evidence type="ECO:0000256" key="5">
    <source>
        <dbReference type="ARBA" id="ARBA00023004"/>
    </source>
</evidence>
<evidence type="ECO:0000256" key="6">
    <source>
        <dbReference type="ARBA" id="ARBA00023014"/>
    </source>
</evidence>
<evidence type="ECO:0000256" key="8">
    <source>
        <dbReference type="ARBA" id="ARBA00046332"/>
    </source>
</evidence>
<dbReference type="InterPro" id="IPR007419">
    <property type="entry name" value="BFD-like_2Fe2S-bd_dom"/>
</dbReference>
<evidence type="ECO:0000256" key="4">
    <source>
        <dbReference type="ARBA" id="ARBA00022982"/>
    </source>
</evidence>
<accession>A0A9W6JG04</accession>
<keyword evidence="4" id="KW-0249">Electron transport</keyword>
<reference evidence="10" key="2">
    <citation type="submission" date="2023-01" db="EMBL/GenBank/DDBJ databases">
        <authorList>
            <person name="Sun Q."/>
            <person name="Evtushenko L."/>
        </authorList>
    </citation>
    <scope>NUCLEOTIDE SEQUENCE</scope>
    <source>
        <strain evidence="10">VKM B-2555</strain>
    </source>
</reference>
<evidence type="ECO:0000259" key="9">
    <source>
        <dbReference type="Pfam" id="PF04324"/>
    </source>
</evidence>
<evidence type="ECO:0000256" key="2">
    <source>
        <dbReference type="ARBA" id="ARBA00022714"/>
    </source>
</evidence>
<keyword evidence="3" id="KW-0479">Metal-binding</keyword>
<evidence type="ECO:0000256" key="3">
    <source>
        <dbReference type="ARBA" id="ARBA00022723"/>
    </source>
</evidence>
<sequence length="101" mass="10423">MIVCSCNVLSDAQIRTTIAGESAVPRTPGQVYRCMGCSPQCGRCARTIKAMLDDIRGLSRPAEPACGVCPAACPAVTHGSGAVVGFTGDVVEVATLERIRA</sequence>
<reference evidence="10" key="1">
    <citation type="journal article" date="2014" name="Int. J. Syst. Evol. Microbiol.">
        <title>Complete genome sequence of Corynebacterium casei LMG S-19264T (=DSM 44701T), isolated from a smear-ripened cheese.</title>
        <authorList>
            <consortium name="US DOE Joint Genome Institute (JGI-PGF)"/>
            <person name="Walter F."/>
            <person name="Albersmeier A."/>
            <person name="Kalinowski J."/>
            <person name="Ruckert C."/>
        </authorList>
    </citation>
    <scope>NUCLEOTIDE SEQUENCE</scope>
    <source>
        <strain evidence="10">VKM B-2555</strain>
    </source>
</reference>
<dbReference type="PANTHER" id="PTHR37424">
    <property type="entry name" value="BACTERIOFERRITIN-ASSOCIATED FERREDOXIN"/>
    <property type="match status" value="1"/>
</dbReference>
<dbReference type="Pfam" id="PF04324">
    <property type="entry name" value="Fer2_BFD"/>
    <property type="match status" value="1"/>
</dbReference>
<dbReference type="PANTHER" id="PTHR37424:SF1">
    <property type="entry name" value="BACTERIOFERRITIN-ASSOCIATED FERREDOXIN"/>
    <property type="match status" value="1"/>
</dbReference>
<dbReference type="EMBL" id="BSFK01000010">
    <property type="protein sequence ID" value="GLK76905.1"/>
    <property type="molecule type" value="Genomic_DNA"/>
</dbReference>
<dbReference type="Gene3D" id="1.10.10.1100">
    <property type="entry name" value="BFD-like [2Fe-2S]-binding domain"/>
    <property type="match status" value="1"/>
</dbReference>